<evidence type="ECO:0000313" key="3">
    <source>
        <dbReference type="Proteomes" id="UP000238164"/>
    </source>
</evidence>
<name>A0A2N9JL15_9ACTN</name>
<keyword evidence="3" id="KW-1185">Reference proteome</keyword>
<dbReference type="GO" id="GO:0006793">
    <property type="term" value="P:phosphorus metabolic process"/>
    <property type="evidence" value="ECO:0007669"/>
    <property type="project" value="UniProtKB-ARBA"/>
</dbReference>
<accession>A0A2N9JL15</accession>
<dbReference type="Gene3D" id="3.30.870.10">
    <property type="entry name" value="Endonuclease Chain A"/>
    <property type="match status" value="1"/>
</dbReference>
<dbReference type="Proteomes" id="UP000238164">
    <property type="component" value="Chromosome 1"/>
</dbReference>
<dbReference type="InterPro" id="IPR001736">
    <property type="entry name" value="PLipase_D/transphosphatidylase"/>
</dbReference>
<dbReference type="Pfam" id="PF13091">
    <property type="entry name" value="PLDc_2"/>
    <property type="match status" value="1"/>
</dbReference>
<dbReference type="GO" id="GO:0003824">
    <property type="term" value="F:catalytic activity"/>
    <property type="evidence" value="ECO:0007669"/>
    <property type="project" value="InterPro"/>
</dbReference>
<protein>
    <recommendedName>
        <fullName evidence="1">PLD phosphodiesterase domain-containing protein</fullName>
    </recommendedName>
</protein>
<proteinExistence type="predicted"/>
<organism evidence="2 3">
    <name type="scientific">Micropruina glycogenica</name>
    <dbReference type="NCBI Taxonomy" id="75385"/>
    <lineage>
        <taxon>Bacteria</taxon>
        <taxon>Bacillati</taxon>
        <taxon>Actinomycetota</taxon>
        <taxon>Actinomycetes</taxon>
        <taxon>Propionibacteriales</taxon>
        <taxon>Nocardioidaceae</taxon>
        <taxon>Micropruina</taxon>
    </lineage>
</organism>
<dbReference type="InterPro" id="IPR025202">
    <property type="entry name" value="PLD-like_dom"/>
</dbReference>
<dbReference type="OrthoDB" id="9762009at2"/>
<gene>
    <name evidence="2" type="ORF">MPLG2_3243</name>
</gene>
<feature type="domain" description="PLD phosphodiesterase" evidence="1">
    <location>
        <begin position="97"/>
        <end position="119"/>
    </location>
</feature>
<dbReference type="PROSITE" id="PS50035">
    <property type="entry name" value="PLD"/>
    <property type="match status" value="1"/>
</dbReference>
<dbReference type="RefSeq" id="WP_105186818.1">
    <property type="nucleotide sequence ID" value="NZ_BAAAGO010000044.1"/>
</dbReference>
<dbReference type="EMBL" id="LT985188">
    <property type="protein sequence ID" value="SPD88273.1"/>
    <property type="molecule type" value="Genomic_DNA"/>
</dbReference>
<evidence type="ECO:0000259" key="1">
    <source>
        <dbReference type="PROSITE" id="PS50035"/>
    </source>
</evidence>
<dbReference type="SUPFAM" id="SSF56024">
    <property type="entry name" value="Phospholipase D/nuclease"/>
    <property type="match status" value="1"/>
</dbReference>
<sequence>MEWLTGRDLYRAVITEGVLRAERSIWIATANLKDLYVPGTGRRYRPILDEFSRLARDGVQIRVIHAELPSRSFRETFDSLPALVDGGLELQICPRSHWKMVIVDGTLGYTGSANFTGAGLGAKSERNRNLELGAVGREPEFVAMLERTFDAFWMGDHCEGCGRRELCPDPIR</sequence>
<dbReference type="AlphaFoldDB" id="A0A2N9JL15"/>
<evidence type="ECO:0000313" key="2">
    <source>
        <dbReference type="EMBL" id="SPD88273.1"/>
    </source>
</evidence>
<dbReference type="KEGG" id="mgg:MPLG2_3243"/>
<reference evidence="2 3" key="1">
    <citation type="submission" date="2018-02" db="EMBL/GenBank/DDBJ databases">
        <authorList>
            <person name="Cohen D.B."/>
            <person name="Kent A.D."/>
        </authorList>
    </citation>
    <scope>NUCLEOTIDE SEQUENCE [LARGE SCALE GENOMIC DNA]</scope>
    <source>
        <strain evidence="2">1</strain>
    </source>
</reference>